<dbReference type="Proteomes" id="UP000317624">
    <property type="component" value="Unassembled WGS sequence"/>
</dbReference>
<feature type="domain" description="Fumarylacetoacetase-like C-terminal" evidence="3">
    <location>
        <begin position="75"/>
        <end position="281"/>
    </location>
</feature>
<dbReference type="OrthoDB" id="9805307at2"/>
<evidence type="ECO:0000313" key="5">
    <source>
        <dbReference type="Proteomes" id="UP000317624"/>
    </source>
</evidence>
<dbReference type="Gene3D" id="3.90.850.10">
    <property type="entry name" value="Fumarylacetoacetase-like, C-terminal domain"/>
    <property type="match status" value="1"/>
</dbReference>
<sequence>MKLLRFGPVGQEKPGVLTTAGLSLDVSAFGEDYDEKFFATDGLTRLAAWLDAQATACPMVPAETRLGPCVARPSKLIAIGLNYRQHGAETGLGTPAEPVFFLKAPSAICGPNDEVILPRNATKLDYEAELAFVIGRRARYVPEAEALGYVAGYTILNDYSERAFQLERGGQWTKGKSADTFAPLGPYLTLAAEVPDPQNLSIWLTVNGESRQNGTTADMLFTLPKLISYVSEFMTLLPGDVITTGSPAGSGVGLHPPQFLQAGDVVELSIGELGGQRQRIVPFRLGE</sequence>
<keyword evidence="2" id="KW-0479">Metal-binding</keyword>
<proteinExistence type="inferred from homology"/>
<dbReference type="FunFam" id="3.90.850.10:FF:000002">
    <property type="entry name" value="2-hydroxyhepta-2,4-diene-1,7-dioate isomerase"/>
    <property type="match status" value="1"/>
</dbReference>
<gene>
    <name evidence="4" type="ORF">FNT36_20295</name>
</gene>
<comment type="similarity">
    <text evidence="1">Belongs to the FAH family.</text>
</comment>
<dbReference type="EMBL" id="VMRJ01000005">
    <property type="protein sequence ID" value="TVT38526.1"/>
    <property type="molecule type" value="Genomic_DNA"/>
</dbReference>
<dbReference type="InterPro" id="IPR051121">
    <property type="entry name" value="FAH"/>
</dbReference>
<organism evidence="4 5">
    <name type="scientific">Hymenobacter setariae</name>
    <dbReference type="NCBI Taxonomy" id="2594794"/>
    <lineage>
        <taxon>Bacteria</taxon>
        <taxon>Pseudomonadati</taxon>
        <taxon>Bacteroidota</taxon>
        <taxon>Cytophagia</taxon>
        <taxon>Cytophagales</taxon>
        <taxon>Hymenobacteraceae</taxon>
        <taxon>Hymenobacter</taxon>
    </lineage>
</organism>
<name>A0A558BPS5_9BACT</name>
<keyword evidence="4" id="KW-0378">Hydrolase</keyword>
<keyword evidence="5" id="KW-1185">Reference proteome</keyword>
<dbReference type="GO" id="GO:0019752">
    <property type="term" value="P:carboxylic acid metabolic process"/>
    <property type="evidence" value="ECO:0007669"/>
    <property type="project" value="UniProtKB-ARBA"/>
</dbReference>
<reference evidence="4 5" key="1">
    <citation type="submission" date="2019-07" db="EMBL/GenBank/DDBJ databases">
        <title>Hymenobacter sp. straun FUR1 Genome sequencing and assembly.</title>
        <authorList>
            <person name="Chhetri G."/>
        </authorList>
    </citation>
    <scope>NUCLEOTIDE SEQUENCE [LARGE SCALE GENOMIC DNA]</scope>
    <source>
        <strain evidence="4 5">Fur1</strain>
    </source>
</reference>
<evidence type="ECO:0000256" key="1">
    <source>
        <dbReference type="ARBA" id="ARBA00010211"/>
    </source>
</evidence>
<protein>
    <submittedName>
        <fullName evidence="4">Fumarylacetoacetate hydrolase family protein</fullName>
    </submittedName>
</protein>
<dbReference type="GO" id="GO:0016853">
    <property type="term" value="F:isomerase activity"/>
    <property type="evidence" value="ECO:0007669"/>
    <property type="project" value="UniProtKB-ARBA"/>
</dbReference>
<dbReference type="InterPro" id="IPR036663">
    <property type="entry name" value="Fumarylacetoacetase_C_sf"/>
</dbReference>
<comment type="caution">
    <text evidence="4">The sequence shown here is derived from an EMBL/GenBank/DDBJ whole genome shotgun (WGS) entry which is preliminary data.</text>
</comment>
<evidence type="ECO:0000256" key="2">
    <source>
        <dbReference type="ARBA" id="ARBA00022723"/>
    </source>
</evidence>
<dbReference type="PANTHER" id="PTHR42796:SF4">
    <property type="entry name" value="FUMARYLACETOACETATE HYDROLASE DOMAIN-CONTAINING PROTEIN 2A"/>
    <property type="match status" value="1"/>
</dbReference>
<dbReference type="AlphaFoldDB" id="A0A558BPS5"/>
<accession>A0A558BPS5</accession>
<dbReference type="InterPro" id="IPR011234">
    <property type="entry name" value="Fumarylacetoacetase-like_C"/>
</dbReference>
<evidence type="ECO:0000313" key="4">
    <source>
        <dbReference type="EMBL" id="TVT38526.1"/>
    </source>
</evidence>
<dbReference type="SUPFAM" id="SSF56529">
    <property type="entry name" value="FAH"/>
    <property type="match status" value="1"/>
</dbReference>
<dbReference type="Pfam" id="PF01557">
    <property type="entry name" value="FAA_hydrolase"/>
    <property type="match status" value="1"/>
</dbReference>
<dbReference type="PANTHER" id="PTHR42796">
    <property type="entry name" value="FUMARYLACETOACETATE HYDROLASE DOMAIN-CONTAINING PROTEIN 2A-RELATED"/>
    <property type="match status" value="1"/>
</dbReference>
<dbReference type="GO" id="GO:0016787">
    <property type="term" value="F:hydrolase activity"/>
    <property type="evidence" value="ECO:0007669"/>
    <property type="project" value="UniProtKB-KW"/>
</dbReference>
<evidence type="ECO:0000259" key="3">
    <source>
        <dbReference type="Pfam" id="PF01557"/>
    </source>
</evidence>
<dbReference type="GO" id="GO:0046872">
    <property type="term" value="F:metal ion binding"/>
    <property type="evidence" value="ECO:0007669"/>
    <property type="project" value="UniProtKB-KW"/>
</dbReference>
<dbReference type="RefSeq" id="WP_144851485.1">
    <property type="nucleotide sequence ID" value="NZ_VMRJ01000005.1"/>
</dbReference>